<gene>
    <name evidence="1" type="ORF">HNQ37_000308</name>
</gene>
<reference evidence="1 2" key="1">
    <citation type="submission" date="2020-08" db="EMBL/GenBank/DDBJ databases">
        <title>Genomic Encyclopedia of Type Strains, Phase IV (KMG-IV): sequencing the most valuable type-strain genomes for metagenomic binning, comparative biology and taxonomic classification.</title>
        <authorList>
            <person name="Goeker M."/>
        </authorList>
    </citation>
    <scope>NUCLEOTIDE SEQUENCE [LARGE SCALE GENOMIC DNA]</scope>
    <source>
        <strain evidence="1 2">DSM 14925</strain>
    </source>
</reference>
<comment type="caution">
    <text evidence="1">The sequence shown here is derived from an EMBL/GenBank/DDBJ whole genome shotgun (WGS) entry which is preliminary data.</text>
</comment>
<dbReference type="EMBL" id="JACHHV010000003">
    <property type="protein sequence ID" value="MBB5887438.1"/>
    <property type="molecule type" value="Genomic_DNA"/>
</dbReference>
<dbReference type="AlphaFoldDB" id="A0A841C6R7"/>
<accession>A0A841C6R7</accession>
<proteinExistence type="predicted"/>
<dbReference type="Proteomes" id="UP000562464">
    <property type="component" value="Unassembled WGS sequence"/>
</dbReference>
<keyword evidence="2" id="KW-1185">Reference proteome</keyword>
<protein>
    <submittedName>
        <fullName evidence="1">Uncharacterized protein</fullName>
    </submittedName>
</protein>
<organism evidence="1 2">
    <name type="scientific">Lactovum miscens</name>
    <dbReference type="NCBI Taxonomy" id="190387"/>
    <lineage>
        <taxon>Bacteria</taxon>
        <taxon>Bacillati</taxon>
        <taxon>Bacillota</taxon>
        <taxon>Bacilli</taxon>
        <taxon>Lactobacillales</taxon>
        <taxon>Streptococcaceae</taxon>
        <taxon>Lactovum</taxon>
    </lineage>
</organism>
<name>A0A841C6R7_9LACT</name>
<evidence type="ECO:0000313" key="1">
    <source>
        <dbReference type="EMBL" id="MBB5887438.1"/>
    </source>
</evidence>
<sequence>MRVADIIQEIQNLPESNKRRVMNHFKIMLTSPQS</sequence>
<evidence type="ECO:0000313" key="2">
    <source>
        <dbReference type="Proteomes" id="UP000562464"/>
    </source>
</evidence>